<dbReference type="GO" id="GO:0016998">
    <property type="term" value="P:cell wall macromolecule catabolic process"/>
    <property type="evidence" value="ECO:0007669"/>
    <property type="project" value="InterPro"/>
</dbReference>
<keyword evidence="5" id="KW-0812">Transmembrane</keyword>
<evidence type="ECO:0000313" key="7">
    <source>
        <dbReference type="Proteomes" id="UP000182985"/>
    </source>
</evidence>
<comment type="similarity">
    <text evidence="1 4">Belongs to the glycosyl hydrolase 25 family.</text>
</comment>
<dbReference type="GO" id="GO:0016052">
    <property type="term" value="P:carbohydrate catabolic process"/>
    <property type="evidence" value="ECO:0007669"/>
    <property type="project" value="TreeGrafter"/>
</dbReference>
<dbReference type="InterPro" id="IPR002053">
    <property type="entry name" value="Glyco_hydro_25"/>
</dbReference>
<dbReference type="SUPFAM" id="SSF51445">
    <property type="entry name" value="(Trans)glycosidases"/>
    <property type="match status" value="1"/>
</dbReference>
<keyword evidence="7" id="KW-1185">Reference proteome</keyword>
<evidence type="ECO:0000256" key="3">
    <source>
        <dbReference type="ARBA" id="ARBA00023295"/>
    </source>
</evidence>
<comment type="caution">
    <text evidence="6">The sequence shown here is derived from an EMBL/GenBank/DDBJ whole genome shotgun (WGS) entry which is preliminary data.</text>
</comment>
<protein>
    <recommendedName>
        <fullName evidence="4">Lysozyme</fullName>
        <ecNumber evidence="4">3.2.1.17</ecNumber>
    </recommendedName>
</protein>
<accession>A0A1J6HPG6</accession>
<proteinExistence type="inferred from homology"/>
<dbReference type="EC" id="3.2.1.17" evidence="4"/>
<reference evidence="6 7" key="1">
    <citation type="submission" date="2016-10" db="EMBL/GenBank/DDBJ databases">
        <title>The Draft Genome Sequence of the Potato Rhizosphere Bacteria Ochrobactrum sp. IPA7.2.</title>
        <authorList>
            <person name="Gogoleva N.E."/>
            <person name="Khlopko Y.A."/>
            <person name="Burygin G.L."/>
            <person name="Plotnikov A.O."/>
        </authorList>
    </citation>
    <scope>NUCLEOTIDE SEQUENCE [LARGE SCALE GENOMIC DNA]</scope>
    <source>
        <strain evidence="6 7">IPA7.2</strain>
    </source>
</reference>
<dbReference type="OrthoDB" id="9798192at2"/>
<sequence>MTRPLSLKSALAWVSGFVAFAFFASLAIWLYASQWHPSIKQFPEQGIDVSHHQGPIKWQALSGQGVSFAYIKATEGGDFKDRLFAKNWSSSKEAGIKRGAYHFFTLCRAGLEQAANFVESVQIDPEALPPAVDLEFMGNCSNKMSREMLHSELAAFLGIVETRYQKKAVLYLTQEFDEAFGISQRFDRPLWLRSIVREPRFGARPWQIWQASNFRRLDGIDGRVDWNVRR</sequence>
<dbReference type="AlphaFoldDB" id="A0A1J6HPG6"/>
<dbReference type="Pfam" id="PF01183">
    <property type="entry name" value="Glyco_hydro_25"/>
    <property type="match status" value="1"/>
</dbReference>
<keyword evidence="2 4" id="KW-0378">Hydrolase</keyword>
<dbReference type="InterPro" id="IPR018077">
    <property type="entry name" value="Glyco_hydro_fam25_subgr"/>
</dbReference>
<dbReference type="PROSITE" id="PS00953">
    <property type="entry name" value="GLYCOSYL_HYDROL_F25_1"/>
    <property type="match status" value="1"/>
</dbReference>
<evidence type="ECO:0000256" key="5">
    <source>
        <dbReference type="SAM" id="Phobius"/>
    </source>
</evidence>
<evidence type="ECO:0000256" key="2">
    <source>
        <dbReference type="ARBA" id="ARBA00022801"/>
    </source>
</evidence>
<dbReference type="InterPro" id="IPR008270">
    <property type="entry name" value="Glyco_hydro_25_AS"/>
</dbReference>
<keyword evidence="3 4" id="KW-0326">Glycosidase</keyword>
<organism evidence="6 7">
    <name type="scientific">Brucella cytisi</name>
    <dbReference type="NCBI Taxonomy" id="407152"/>
    <lineage>
        <taxon>Bacteria</taxon>
        <taxon>Pseudomonadati</taxon>
        <taxon>Pseudomonadota</taxon>
        <taxon>Alphaproteobacteria</taxon>
        <taxon>Hyphomicrobiales</taxon>
        <taxon>Brucellaceae</taxon>
        <taxon>Brucella/Ochrobactrum group</taxon>
        <taxon>Brucella</taxon>
    </lineage>
</organism>
<comment type="catalytic activity">
    <reaction evidence="4">
        <text>Hydrolysis of (1-&gt;4)-beta-linkages between N-acetylmuramic acid and N-acetyl-D-glucosamine residues in a peptidoglycan and between N-acetyl-D-glucosamine residues in chitodextrins.</text>
        <dbReference type="EC" id="3.2.1.17"/>
    </reaction>
</comment>
<dbReference type="Proteomes" id="UP000182985">
    <property type="component" value="Unassembled WGS sequence"/>
</dbReference>
<keyword evidence="5" id="KW-1133">Transmembrane helix</keyword>
<dbReference type="GO" id="GO:0009253">
    <property type="term" value="P:peptidoglycan catabolic process"/>
    <property type="evidence" value="ECO:0007669"/>
    <property type="project" value="InterPro"/>
</dbReference>
<name>A0A1J6HPG6_9HYPH</name>
<evidence type="ECO:0000256" key="1">
    <source>
        <dbReference type="ARBA" id="ARBA00010646"/>
    </source>
</evidence>
<dbReference type="SMART" id="SM00641">
    <property type="entry name" value="Glyco_25"/>
    <property type="match status" value="1"/>
</dbReference>
<dbReference type="PANTHER" id="PTHR34135:SF2">
    <property type="entry name" value="LYSOZYME"/>
    <property type="match status" value="1"/>
</dbReference>
<dbReference type="Gene3D" id="3.20.20.80">
    <property type="entry name" value="Glycosidases"/>
    <property type="match status" value="1"/>
</dbReference>
<evidence type="ECO:0000313" key="6">
    <source>
        <dbReference type="EMBL" id="OIS94235.1"/>
    </source>
</evidence>
<gene>
    <name evidence="6" type="ORF">BLA27_06885</name>
</gene>
<dbReference type="InterPro" id="IPR017853">
    <property type="entry name" value="GH"/>
</dbReference>
<dbReference type="RefSeq" id="WP_071631052.1">
    <property type="nucleotide sequence ID" value="NZ_JBHJZM010000006.1"/>
</dbReference>
<keyword evidence="5" id="KW-0472">Membrane</keyword>
<dbReference type="GO" id="GO:0003796">
    <property type="term" value="F:lysozyme activity"/>
    <property type="evidence" value="ECO:0007669"/>
    <property type="project" value="UniProtKB-EC"/>
</dbReference>
<dbReference type="EMBL" id="MOEC01000005">
    <property type="protein sequence ID" value="OIS94235.1"/>
    <property type="molecule type" value="Genomic_DNA"/>
</dbReference>
<dbReference type="PROSITE" id="PS51904">
    <property type="entry name" value="GLYCOSYL_HYDROL_F25_2"/>
    <property type="match status" value="1"/>
</dbReference>
<feature type="transmembrane region" description="Helical" evidence="5">
    <location>
        <begin position="12"/>
        <end position="32"/>
    </location>
</feature>
<evidence type="ECO:0000256" key="4">
    <source>
        <dbReference type="RuleBase" id="RU361176"/>
    </source>
</evidence>
<dbReference type="PANTHER" id="PTHR34135">
    <property type="entry name" value="LYSOZYME"/>
    <property type="match status" value="1"/>
</dbReference>